<dbReference type="PANTHER" id="PTHR45947">
    <property type="entry name" value="SULFOQUINOVOSYL TRANSFERASE SQD2"/>
    <property type="match status" value="1"/>
</dbReference>
<organism evidence="2">
    <name type="scientific">marine metagenome</name>
    <dbReference type="NCBI Taxonomy" id="408172"/>
    <lineage>
        <taxon>unclassified sequences</taxon>
        <taxon>metagenomes</taxon>
        <taxon>ecological metagenomes</taxon>
    </lineage>
</organism>
<dbReference type="EMBL" id="UINC01120601">
    <property type="protein sequence ID" value="SVC95190.1"/>
    <property type="molecule type" value="Genomic_DNA"/>
</dbReference>
<dbReference type="SUPFAM" id="SSF53756">
    <property type="entry name" value="UDP-Glycosyltransferase/glycogen phosphorylase"/>
    <property type="match status" value="1"/>
</dbReference>
<feature type="domain" description="Glycosyltransferase subfamily 4-like N-terminal" evidence="1">
    <location>
        <begin position="25"/>
        <end position="191"/>
    </location>
</feature>
<dbReference type="InterPro" id="IPR050194">
    <property type="entry name" value="Glycosyltransferase_grp1"/>
</dbReference>
<protein>
    <recommendedName>
        <fullName evidence="1">Glycosyltransferase subfamily 4-like N-terminal domain-containing protein</fullName>
    </recommendedName>
</protein>
<feature type="non-terminal residue" evidence="2">
    <location>
        <position position="284"/>
    </location>
</feature>
<evidence type="ECO:0000313" key="2">
    <source>
        <dbReference type="EMBL" id="SVC95190.1"/>
    </source>
</evidence>
<dbReference type="InterPro" id="IPR028098">
    <property type="entry name" value="Glyco_trans_4-like_N"/>
</dbReference>
<evidence type="ECO:0000259" key="1">
    <source>
        <dbReference type="Pfam" id="PF13439"/>
    </source>
</evidence>
<dbReference type="GO" id="GO:0016757">
    <property type="term" value="F:glycosyltransferase activity"/>
    <property type="evidence" value="ECO:0007669"/>
    <property type="project" value="TreeGrafter"/>
</dbReference>
<accession>A0A382RCV5</accession>
<dbReference type="PANTHER" id="PTHR45947:SF3">
    <property type="entry name" value="SULFOQUINOVOSYL TRANSFERASE SQD2"/>
    <property type="match status" value="1"/>
</dbReference>
<proteinExistence type="predicted"/>
<reference evidence="2" key="1">
    <citation type="submission" date="2018-05" db="EMBL/GenBank/DDBJ databases">
        <authorList>
            <person name="Lanie J.A."/>
            <person name="Ng W.-L."/>
            <person name="Kazmierczak K.M."/>
            <person name="Andrzejewski T.M."/>
            <person name="Davidsen T.M."/>
            <person name="Wayne K.J."/>
            <person name="Tettelin H."/>
            <person name="Glass J.I."/>
            <person name="Rusch D."/>
            <person name="Podicherti R."/>
            <person name="Tsui H.-C.T."/>
            <person name="Winkler M.E."/>
        </authorList>
    </citation>
    <scope>NUCLEOTIDE SEQUENCE</scope>
</reference>
<dbReference type="Gene3D" id="3.40.50.2000">
    <property type="entry name" value="Glycogen Phosphorylase B"/>
    <property type="match status" value="2"/>
</dbReference>
<sequence>MAGARIAHVVPTDRIAYLLLRSRLTRLRDAGYEVSVLCGRAVPPTVESADALPDDLGQALEAEGLRVRYLPFARELAPLTDARCAAALYREIRRERYDILHSHNPKGGLLVPPVARMARTSRVLHTVHGLLFHDTTPQPLRALAVAAERWTASWCHHLLFQRREDYELAVRNDFKEESRLHLVGNGIDENRFDRQKHAGSRRRTRDELGFGDDHLVVGMVGRLVREKGFVEFFEMAGLLAQWRPQTRFLVVGIPEMEEQSDAVDPHALARHHGVTDLSQVLVMR</sequence>
<dbReference type="Pfam" id="PF13439">
    <property type="entry name" value="Glyco_transf_4"/>
    <property type="match status" value="1"/>
</dbReference>
<name>A0A382RCV5_9ZZZZ</name>
<dbReference type="AlphaFoldDB" id="A0A382RCV5"/>
<gene>
    <name evidence="2" type="ORF">METZ01_LOCUS348044</name>
</gene>